<name>A0A7X4YIN6_9BACT</name>
<evidence type="ECO:0000256" key="3">
    <source>
        <dbReference type="ARBA" id="ARBA00023237"/>
    </source>
</evidence>
<reference evidence="7 8" key="1">
    <citation type="submission" date="2020-01" db="EMBL/GenBank/DDBJ databases">
        <title>The draft genome sequence of Corallococcus exiguus DSM 14696.</title>
        <authorList>
            <person name="Zhang X."/>
            <person name="Zhu H."/>
        </authorList>
    </citation>
    <scope>NUCLEOTIDE SEQUENCE [LARGE SCALE GENOMIC DNA]</scope>
    <source>
        <strain evidence="7 8">DSM 14696</strain>
    </source>
</reference>
<evidence type="ECO:0000256" key="1">
    <source>
        <dbReference type="ARBA" id="ARBA00004442"/>
    </source>
</evidence>
<accession>A0A7X4YIN6</accession>
<dbReference type="PANTHER" id="PTHR30329:SF21">
    <property type="entry name" value="LIPOPROTEIN YIAD-RELATED"/>
    <property type="match status" value="1"/>
</dbReference>
<dbReference type="RefSeq" id="WP_222595366.1">
    <property type="nucleotide sequence ID" value="NZ_JAAAPK010000014.1"/>
</dbReference>
<keyword evidence="8" id="KW-1185">Reference proteome</keyword>
<comment type="subcellular location">
    <subcellularLocation>
        <location evidence="1">Cell outer membrane</location>
    </subcellularLocation>
</comment>
<feature type="domain" description="OmpA-like" evidence="6">
    <location>
        <begin position="433"/>
        <end position="550"/>
    </location>
</feature>
<feature type="compositionally biased region" description="Pro residues" evidence="5">
    <location>
        <begin position="375"/>
        <end position="387"/>
    </location>
</feature>
<sequence length="563" mass="59502">MLDWEQMNSGIWLYLQTSRWMPQQSGVQTCLTAIPLQPGRDLTDDARMGPALHRCAVGGAALGLLLLATPARAQDATPLPTFSLERLDPNPGLGPLTMGSGELLAPGALRISLLAHYQRRSLTVRNGPDEYPLVLSRSTGVVSLAVGVLPWLELQAQLPGVIHQSGADVSTVLSISPPSRSGLGAPRLAARLGLLGTSAPEAFHLALDLDVRLPVGGSGALARDQGVRGQGRLMMGKRWGPVAPALEVGVLLRRAVSTDSGVDSLNGVGNELRAGVGLTVGYALRAEVSALGAYSWRQQRTSGELLGGLRYAPARPWEFFALGGAGLGAEPGAPRYRVLAGFALLFDKPPPPPPEDIVYELVQGLPRAPAEPQLEPEPTPSEPPPPEPAKDEPVSETDSDGDGVVDVLDACIHERGTREHGGCPETGDSLVTLTRERLVLHGQVFFEVGATTLPGRSRVLDQVARVLLEHPEVERVVIEGHTDAEGSSASNQRLSLARAEAVREYLVRKGVPAHRLEARGLGARRPAGSNGTPAGRGENRRAELLLILGEPTSARTVPAPPPP</sequence>
<feature type="compositionally biased region" description="Acidic residues" evidence="5">
    <location>
        <begin position="394"/>
        <end position="403"/>
    </location>
</feature>
<proteinExistence type="predicted"/>
<evidence type="ECO:0000256" key="5">
    <source>
        <dbReference type="SAM" id="MobiDB-lite"/>
    </source>
</evidence>
<dbReference type="InterPro" id="IPR036737">
    <property type="entry name" value="OmpA-like_sf"/>
</dbReference>
<organism evidence="7 8">
    <name type="scientific">Corallococcus exiguus</name>
    <dbReference type="NCBI Taxonomy" id="83462"/>
    <lineage>
        <taxon>Bacteria</taxon>
        <taxon>Pseudomonadati</taxon>
        <taxon>Myxococcota</taxon>
        <taxon>Myxococcia</taxon>
        <taxon>Myxococcales</taxon>
        <taxon>Cystobacterineae</taxon>
        <taxon>Myxococcaceae</taxon>
        <taxon>Corallococcus</taxon>
    </lineage>
</organism>
<dbReference type="Proteomes" id="UP000537825">
    <property type="component" value="Unassembled WGS sequence"/>
</dbReference>
<evidence type="ECO:0000256" key="2">
    <source>
        <dbReference type="ARBA" id="ARBA00023136"/>
    </source>
</evidence>
<dbReference type="PROSITE" id="PS51123">
    <property type="entry name" value="OMPA_2"/>
    <property type="match status" value="1"/>
</dbReference>
<dbReference type="InterPro" id="IPR006665">
    <property type="entry name" value="OmpA-like"/>
</dbReference>
<dbReference type="InterPro" id="IPR006664">
    <property type="entry name" value="OMP_bac"/>
</dbReference>
<evidence type="ECO:0000313" key="7">
    <source>
        <dbReference type="EMBL" id="NBC45439.1"/>
    </source>
</evidence>
<protein>
    <submittedName>
        <fullName evidence="7">OmpA family protein</fullName>
    </submittedName>
</protein>
<evidence type="ECO:0000313" key="8">
    <source>
        <dbReference type="Proteomes" id="UP000537825"/>
    </source>
</evidence>
<dbReference type="GO" id="GO:0009279">
    <property type="term" value="C:cell outer membrane"/>
    <property type="evidence" value="ECO:0007669"/>
    <property type="project" value="UniProtKB-SubCell"/>
</dbReference>
<dbReference type="Pfam" id="PF00691">
    <property type="entry name" value="OmpA"/>
    <property type="match status" value="1"/>
</dbReference>
<dbReference type="CDD" id="cd07185">
    <property type="entry name" value="OmpA_C-like"/>
    <property type="match status" value="1"/>
</dbReference>
<dbReference type="Gene3D" id="3.30.1330.60">
    <property type="entry name" value="OmpA-like domain"/>
    <property type="match status" value="1"/>
</dbReference>
<keyword evidence="3" id="KW-0998">Cell outer membrane</keyword>
<gene>
    <name evidence="7" type="ORF">GTZ93_37150</name>
</gene>
<dbReference type="SUPFAM" id="SSF103088">
    <property type="entry name" value="OmpA-like"/>
    <property type="match status" value="1"/>
</dbReference>
<dbReference type="EMBL" id="JAAAPK010000014">
    <property type="protein sequence ID" value="NBC45439.1"/>
    <property type="molecule type" value="Genomic_DNA"/>
</dbReference>
<dbReference type="PRINTS" id="PR01021">
    <property type="entry name" value="OMPADOMAIN"/>
</dbReference>
<feature type="region of interest" description="Disordered" evidence="5">
    <location>
        <begin position="369"/>
        <end position="403"/>
    </location>
</feature>
<dbReference type="InterPro" id="IPR050330">
    <property type="entry name" value="Bact_OuterMem_StrucFunc"/>
</dbReference>
<comment type="caution">
    <text evidence="7">The sequence shown here is derived from an EMBL/GenBank/DDBJ whole genome shotgun (WGS) entry which is preliminary data.</text>
</comment>
<dbReference type="PANTHER" id="PTHR30329">
    <property type="entry name" value="STATOR ELEMENT OF FLAGELLAR MOTOR COMPLEX"/>
    <property type="match status" value="1"/>
</dbReference>
<feature type="region of interest" description="Disordered" evidence="5">
    <location>
        <begin position="518"/>
        <end position="540"/>
    </location>
</feature>
<dbReference type="AlphaFoldDB" id="A0A7X4YIN6"/>
<evidence type="ECO:0000256" key="4">
    <source>
        <dbReference type="PROSITE-ProRule" id="PRU00473"/>
    </source>
</evidence>
<keyword evidence="2 4" id="KW-0472">Membrane</keyword>
<evidence type="ECO:0000259" key="6">
    <source>
        <dbReference type="PROSITE" id="PS51123"/>
    </source>
</evidence>